<dbReference type="Pfam" id="PF04212">
    <property type="entry name" value="MIT"/>
    <property type="match status" value="1"/>
</dbReference>
<feature type="compositionally biased region" description="Basic and acidic residues" evidence="1">
    <location>
        <begin position="316"/>
        <end position="326"/>
    </location>
</feature>
<dbReference type="SMART" id="SM00312">
    <property type="entry name" value="PX"/>
    <property type="match status" value="1"/>
</dbReference>
<dbReference type="SUPFAM" id="SSF64268">
    <property type="entry name" value="PX domain"/>
    <property type="match status" value="1"/>
</dbReference>
<feature type="compositionally biased region" description="Low complexity" evidence="1">
    <location>
        <begin position="682"/>
        <end position="691"/>
    </location>
</feature>
<evidence type="ECO:0000259" key="2">
    <source>
        <dbReference type="PROSITE" id="PS50011"/>
    </source>
</evidence>
<evidence type="ECO:0000256" key="1">
    <source>
        <dbReference type="SAM" id="MobiDB-lite"/>
    </source>
</evidence>
<keyword evidence="4" id="KW-0418">Kinase</keyword>
<keyword evidence="4" id="KW-0808">Transferase</keyword>
<dbReference type="InterPro" id="IPR036181">
    <property type="entry name" value="MIT_dom_sf"/>
</dbReference>
<dbReference type="InterPro" id="IPR051866">
    <property type="entry name" value="Intracell_Sig-Traffick_Protein"/>
</dbReference>
<dbReference type="Gene3D" id="1.20.58.80">
    <property type="entry name" value="Phosphotransferase system, lactose/cellobiose-type IIA subunit"/>
    <property type="match status" value="1"/>
</dbReference>
<feature type="domain" description="Protein kinase" evidence="2">
    <location>
        <begin position="472"/>
        <end position="972"/>
    </location>
</feature>
<dbReference type="EMBL" id="GEFM01004604">
    <property type="protein sequence ID" value="JAP71192.1"/>
    <property type="molecule type" value="mRNA"/>
</dbReference>
<dbReference type="PROSITE" id="PS50195">
    <property type="entry name" value="PX"/>
    <property type="match status" value="1"/>
</dbReference>
<sequence>MSRFPDHNDWVRSFYVSNPTLHKKGYTVYKVVSKVFPKNSVEAASQVIVWKRYSDFSKLYKALLLIYQGLHLKGNFPKFAKAQFFGRFEEDVIEERRQSALHLLEFAAKYPVLFNSQVFVKFFERSEEVNDEPEPEMSGLDPPLLAPPAGSPSKFNGISAEAYAKLPEVSSMGAGDSLSERSVSHRITALDQLSLDSRTTEEETDTSVRSTTTEGEDDNVCNAMRPPRGFSFSDLAMFDPILQSQGSEKEDCPSLSNAWILSAVGMCANLAEEAGSPPGCAFSFPKPFQDLSPNDDDDDEWLRLQEDFGDCQDADGATREARRGEDGADTEVDSSEGASPGTPVSPLDVGDATYLQAAANWASRAHSSEAQGDFLGAFTHYKAAVGALLEGVQGDRNARRRDAVRRKTAQYLARAEHIYESQLSRQMGGERRWSLSTAPMPQPAPPPGAPSGAPLGGRPLPFLGSSLRGSVQELARYKVIGIVGNVLLALDTEHNTTVVIKVLHKSPSGPATPVPSVVPQEVPHMVNLLRVYETESAFFLVLEYATGGRLWDYLGSYVRRHELEPAEPSPSRPSGKEATGASPRRERSPCPSSRLTEEKPALLLPSDCDIANCDTQWSLPATPARDQSSVDKGRASLDDALPCECRSPNQLLVDASTGPSESLSKTVPVPEESATVADDKTSSPSISEQQSSLLDWSLKVMAVSDERLSPQEKRKDRLQAEDSASGQPTMHLADNACCSAENVHRKRLVSCKPERMSGILGERLPDEESKCVGKADGEDGWLSADNEPVERRLSYRAAEAFRHLDGMARKMAPPRRLPEACVRQWAAEMALALCHLHRLGVVRQDLCPHDVLLADGGHIVLTYCCQFNCVDRAPSQFSRENQYSAPEIDQLGPVTPACDWWSFGAILYELFVGAPLVVCHPGGVTSTTRLSIPSHVSVEAADLLEKLLAYHPHQRLGHGPTGSEDIRCHPFFASVNWAQMASR</sequence>
<dbReference type="CDD" id="cd06881">
    <property type="entry name" value="PX_SNX15_like"/>
    <property type="match status" value="1"/>
</dbReference>
<dbReference type="SMART" id="SM00220">
    <property type="entry name" value="S_TKc"/>
    <property type="match status" value="1"/>
</dbReference>
<evidence type="ECO:0000259" key="3">
    <source>
        <dbReference type="PROSITE" id="PS50195"/>
    </source>
</evidence>
<dbReference type="InterPro" id="IPR007330">
    <property type="entry name" value="MIT_dom"/>
</dbReference>
<dbReference type="SMART" id="SM00745">
    <property type="entry name" value="MIT"/>
    <property type="match status" value="1"/>
</dbReference>
<name>A0A131XY46_IXORI</name>
<dbReference type="AlphaFoldDB" id="A0A131XY46"/>
<dbReference type="Pfam" id="PF00069">
    <property type="entry name" value="Pkinase"/>
    <property type="match status" value="1"/>
</dbReference>
<feature type="compositionally biased region" description="Basic and acidic residues" evidence="1">
    <location>
        <begin position="705"/>
        <end position="720"/>
    </location>
</feature>
<dbReference type="InterPro" id="IPR000719">
    <property type="entry name" value="Prot_kinase_dom"/>
</dbReference>
<proteinExistence type="evidence at transcript level"/>
<dbReference type="InterPro" id="IPR011009">
    <property type="entry name" value="Kinase-like_dom_sf"/>
</dbReference>
<dbReference type="PROSITE" id="PS50011">
    <property type="entry name" value="PROTEIN_KINASE_DOM"/>
    <property type="match status" value="1"/>
</dbReference>
<feature type="region of interest" description="Disordered" evidence="1">
    <location>
        <begin position="652"/>
        <end position="691"/>
    </location>
</feature>
<dbReference type="GO" id="GO:0035091">
    <property type="term" value="F:phosphatidylinositol binding"/>
    <property type="evidence" value="ECO:0007669"/>
    <property type="project" value="InterPro"/>
</dbReference>
<dbReference type="Gene3D" id="1.10.510.10">
    <property type="entry name" value="Transferase(Phosphotransferase) domain 1"/>
    <property type="match status" value="2"/>
</dbReference>
<feature type="domain" description="PX" evidence="3">
    <location>
        <begin position="7"/>
        <end position="130"/>
    </location>
</feature>
<accession>A0A131XY46</accession>
<dbReference type="CDD" id="cd02677">
    <property type="entry name" value="MIT_SNX15"/>
    <property type="match status" value="1"/>
</dbReference>
<dbReference type="GO" id="GO:0004672">
    <property type="term" value="F:protein kinase activity"/>
    <property type="evidence" value="ECO:0007669"/>
    <property type="project" value="InterPro"/>
</dbReference>
<dbReference type="PANTHER" id="PTHR15508">
    <property type="entry name" value="RIBOSOMAL PROTEIN S6 KINASE"/>
    <property type="match status" value="1"/>
</dbReference>
<dbReference type="InterPro" id="IPR036871">
    <property type="entry name" value="PX_dom_sf"/>
</dbReference>
<feature type="region of interest" description="Disordered" evidence="1">
    <location>
        <begin position="307"/>
        <end position="349"/>
    </location>
</feature>
<dbReference type="Gene3D" id="3.30.1520.10">
    <property type="entry name" value="Phox-like domain"/>
    <property type="match status" value="1"/>
</dbReference>
<feature type="region of interest" description="Disordered" evidence="1">
    <location>
        <begin position="194"/>
        <end position="223"/>
    </location>
</feature>
<dbReference type="GO" id="GO:0005524">
    <property type="term" value="F:ATP binding"/>
    <property type="evidence" value="ECO:0007669"/>
    <property type="project" value="InterPro"/>
</dbReference>
<feature type="region of interest" description="Disordered" evidence="1">
    <location>
        <begin position="705"/>
        <end position="728"/>
    </location>
</feature>
<feature type="region of interest" description="Disordered" evidence="1">
    <location>
        <begin position="425"/>
        <end position="456"/>
    </location>
</feature>
<dbReference type="InterPro" id="IPR001683">
    <property type="entry name" value="PX_dom"/>
</dbReference>
<dbReference type="SUPFAM" id="SSF56112">
    <property type="entry name" value="Protein kinase-like (PK-like)"/>
    <property type="match status" value="1"/>
</dbReference>
<feature type="compositionally biased region" description="Pro residues" evidence="1">
    <location>
        <begin position="440"/>
        <end position="449"/>
    </location>
</feature>
<dbReference type="SUPFAM" id="SSF116846">
    <property type="entry name" value="MIT domain"/>
    <property type="match status" value="1"/>
</dbReference>
<dbReference type="PANTHER" id="PTHR15508:SF8">
    <property type="entry name" value="LD24550P"/>
    <property type="match status" value="1"/>
</dbReference>
<feature type="region of interest" description="Disordered" evidence="1">
    <location>
        <begin position="563"/>
        <end position="598"/>
    </location>
</feature>
<protein>
    <submittedName>
        <fullName evidence="4">Putative ribosomal protein s6 kinase</fullName>
    </submittedName>
</protein>
<evidence type="ECO:0000313" key="4">
    <source>
        <dbReference type="EMBL" id="JAP71192.1"/>
    </source>
</evidence>
<dbReference type="Pfam" id="PF00787">
    <property type="entry name" value="PX"/>
    <property type="match status" value="1"/>
</dbReference>
<reference evidence="4" key="1">
    <citation type="submission" date="2016-02" db="EMBL/GenBank/DDBJ databases">
        <title>RNAseq analyses of the midgut from blood- or serum-fed Ixodes ricinus ticks.</title>
        <authorList>
            <person name="Perner J."/>
            <person name="Provaznik J."/>
            <person name="Schrenkova J."/>
            <person name="Urbanova V."/>
            <person name="Ribeiro J.M."/>
            <person name="Kopacek P."/>
        </authorList>
    </citation>
    <scope>NUCLEOTIDE SEQUENCE</scope>
    <source>
        <tissue evidence="4">Gut</tissue>
    </source>
</reference>
<organism evidence="4">
    <name type="scientific">Ixodes ricinus</name>
    <name type="common">Common tick</name>
    <name type="synonym">Acarus ricinus</name>
    <dbReference type="NCBI Taxonomy" id="34613"/>
    <lineage>
        <taxon>Eukaryota</taxon>
        <taxon>Metazoa</taxon>
        <taxon>Ecdysozoa</taxon>
        <taxon>Arthropoda</taxon>
        <taxon>Chelicerata</taxon>
        <taxon>Arachnida</taxon>
        <taxon>Acari</taxon>
        <taxon>Parasitiformes</taxon>
        <taxon>Ixodida</taxon>
        <taxon>Ixodoidea</taxon>
        <taxon>Ixodidae</taxon>
        <taxon>Ixodinae</taxon>
        <taxon>Ixodes</taxon>
    </lineage>
</organism>